<dbReference type="InterPro" id="IPR042114">
    <property type="entry name" value="GatB_C_1"/>
</dbReference>
<dbReference type="GO" id="GO:0050566">
    <property type="term" value="F:asparaginyl-tRNA synthase (glutamine-hydrolyzing) activity"/>
    <property type="evidence" value="ECO:0007669"/>
    <property type="project" value="RHEA"/>
</dbReference>
<dbReference type="Pfam" id="PF02934">
    <property type="entry name" value="GatB_N"/>
    <property type="match status" value="1"/>
</dbReference>
<comment type="catalytic activity">
    <reaction evidence="10 11">
        <text>L-glutamyl-tRNA(Gln) + L-glutamine + ATP + H2O = L-glutaminyl-tRNA(Gln) + L-glutamate + ADP + phosphate + H(+)</text>
        <dbReference type="Rhea" id="RHEA:17521"/>
        <dbReference type="Rhea" id="RHEA-COMP:9681"/>
        <dbReference type="Rhea" id="RHEA-COMP:9684"/>
        <dbReference type="ChEBI" id="CHEBI:15377"/>
        <dbReference type="ChEBI" id="CHEBI:15378"/>
        <dbReference type="ChEBI" id="CHEBI:29985"/>
        <dbReference type="ChEBI" id="CHEBI:30616"/>
        <dbReference type="ChEBI" id="CHEBI:43474"/>
        <dbReference type="ChEBI" id="CHEBI:58359"/>
        <dbReference type="ChEBI" id="CHEBI:78520"/>
        <dbReference type="ChEBI" id="CHEBI:78521"/>
        <dbReference type="ChEBI" id="CHEBI:456216"/>
    </reaction>
</comment>
<dbReference type="EC" id="6.3.5.-" evidence="11"/>
<keyword evidence="13" id="KW-0808">Transferase</keyword>
<dbReference type="InterPro" id="IPR018027">
    <property type="entry name" value="Asn/Gln_amidotransferase"/>
</dbReference>
<evidence type="ECO:0000256" key="5">
    <source>
        <dbReference type="ARBA" id="ARBA00022741"/>
    </source>
</evidence>
<evidence type="ECO:0000256" key="7">
    <source>
        <dbReference type="ARBA" id="ARBA00022917"/>
    </source>
</evidence>
<dbReference type="PANTHER" id="PTHR11659">
    <property type="entry name" value="GLUTAMYL-TRNA GLN AMIDOTRANSFERASE SUBUNIT B MITOCHONDRIAL AND PROKARYOTIC PET112-RELATED"/>
    <property type="match status" value="1"/>
</dbReference>
<gene>
    <name evidence="11" type="primary">gatB</name>
    <name evidence="13" type="ORF">Cs308_0060</name>
</gene>
<dbReference type="GO" id="GO:0005524">
    <property type="term" value="F:ATP binding"/>
    <property type="evidence" value="ECO:0007669"/>
    <property type="project" value="UniProtKB-KW"/>
</dbReference>
<dbReference type="STRING" id="1806891.Cs308_0060"/>
<dbReference type="InterPro" id="IPR003789">
    <property type="entry name" value="Asn/Gln_tRNA_amidoTrase-B-like"/>
</dbReference>
<keyword evidence="7 11" id="KW-0648">Protein biosynthesis</keyword>
<name>A0A1A9HWD7_9CHLA</name>
<dbReference type="NCBIfam" id="NF004012">
    <property type="entry name" value="PRK05477.1-2"/>
    <property type="match status" value="1"/>
</dbReference>
<dbReference type="GO" id="GO:0050567">
    <property type="term" value="F:glutaminyl-tRNA synthase (glutamine-hydrolyzing) activity"/>
    <property type="evidence" value="ECO:0007669"/>
    <property type="project" value="UniProtKB-UniRule"/>
</dbReference>
<dbReference type="InterPro" id="IPR004413">
    <property type="entry name" value="GatB"/>
</dbReference>
<keyword evidence="6 11" id="KW-0067">ATP-binding</keyword>
<keyword evidence="14" id="KW-1185">Reference proteome</keyword>
<evidence type="ECO:0000256" key="4">
    <source>
        <dbReference type="ARBA" id="ARBA00022598"/>
    </source>
</evidence>
<organism evidence="13 14">
    <name type="scientific">Candidatus Chlamydia sanziniae</name>
    <dbReference type="NCBI Taxonomy" id="1806891"/>
    <lineage>
        <taxon>Bacteria</taxon>
        <taxon>Pseudomonadati</taxon>
        <taxon>Chlamydiota</taxon>
        <taxon>Chlamydiia</taxon>
        <taxon>Chlamydiales</taxon>
        <taxon>Chlamydiaceae</taxon>
        <taxon>Chlamydia/Chlamydophila group</taxon>
        <taxon>Chlamydia</taxon>
    </lineage>
</organism>
<dbReference type="PANTHER" id="PTHR11659:SF0">
    <property type="entry name" value="GLUTAMYL-TRNA(GLN) AMIDOTRANSFERASE SUBUNIT B, MITOCHONDRIAL"/>
    <property type="match status" value="1"/>
</dbReference>
<dbReference type="SUPFAM" id="SSF55931">
    <property type="entry name" value="Glutamine synthetase/guanido kinase"/>
    <property type="match status" value="1"/>
</dbReference>
<protein>
    <recommendedName>
        <fullName evidence="3 11">Aspartyl/glutamyl-tRNA(Asn/Gln) amidotransferase subunit B</fullName>
        <shortName evidence="11">Asp/Glu-ADT subunit B</shortName>
        <ecNumber evidence="11">6.3.5.-</ecNumber>
    </recommendedName>
</protein>
<dbReference type="AlphaFoldDB" id="A0A1A9HWD7"/>
<dbReference type="EMBL" id="CP014639">
    <property type="protein sequence ID" value="ANH78236.1"/>
    <property type="molecule type" value="Genomic_DNA"/>
</dbReference>
<keyword evidence="5 11" id="KW-0547">Nucleotide-binding</keyword>
<evidence type="ECO:0000313" key="14">
    <source>
        <dbReference type="Proteomes" id="UP000078162"/>
    </source>
</evidence>
<dbReference type="SUPFAM" id="SSF89095">
    <property type="entry name" value="GatB/YqeY motif"/>
    <property type="match status" value="1"/>
</dbReference>
<keyword evidence="4 11" id="KW-0436">Ligase</keyword>
<evidence type="ECO:0000259" key="12">
    <source>
        <dbReference type="SMART" id="SM00845"/>
    </source>
</evidence>
<dbReference type="OrthoDB" id="9804078at2"/>
<evidence type="ECO:0000256" key="2">
    <source>
        <dbReference type="ARBA" id="ARBA00011123"/>
    </source>
</evidence>
<accession>A0A1A9HWD7</accession>
<dbReference type="GO" id="GO:0070681">
    <property type="term" value="P:glutaminyl-tRNAGln biosynthesis via transamidation"/>
    <property type="evidence" value="ECO:0007669"/>
    <property type="project" value="TreeGrafter"/>
</dbReference>
<reference evidence="13 14" key="1">
    <citation type="submission" date="2016-03" db="EMBL/GenBank/DDBJ databases">
        <title>Culture-independent genomics supports pathogen discovery for uncultivable bacteria within the genus Chlamydia.</title>
        <authorList>
            <person name="Taylor-Brown A."/>
            <person name="Bachmann N.L."/>
            <person name="Borel N."/>
            <person name="Polkinghorne A."/>
        </authorList>
    </citation>
    <scope>NUCLEOTIDE SEQUENCE [LARGE SCALE GENOMIC DNA]</scope>
    <source>
        <strain evidence="13 14">2742-308</strain>
    </source>
</reference>
<dbReference type="Gene3D" id="1.10.150.380">
    <property type="entry name" value="GatB domain, N-terminal subdomain"/>
    <property type="match status" value="1"/>
</dbReference>
<dbReference type="FunFam" id="1.10.10.410:FF:000001">
    <property type="entry name" value="Aspartyl/glutamyl-tRNA(Asn/Gln) amidotransferase subunit B"/>
    <property type="match status" value="1"/>
</dbReference>
<evidence type="ECO:0000256" key="10">
    <source>
        <dbReference type="ARBA" id="ARBA00047913"/>
    </source>
</evidence>
<evidence type="ECO:0000256" key="9">
    <source>
        <dbReference type="ARBA" id="ARBA00047380"/>
    </source>
</evidence>
<evidence type="ECO:0000256" key="6">
    <source>
        <dbReference type="ARBA" id="ARBA00022840"/>
    </source>
</evidence>
<dbReference type="NCBIfam" id="TIGR00133">
    <property type="entry name" value="gatB"/>
    <property type="match status" value="1"/>
</dbReference>
<evidence type="ECO:0000256" key="3">
    <source>
        <dbReference type="ARBA" id="ARBA00016923"/>
    </source>
</evidence>
<proteinExistence type="inferred from homology"/>
<comment type="function">
    <text evidence="8 11">Allows the formation of correctly charged Asn-tRNA(Asn) or Gln-tRNA(Gln) through the transamidation of misacylated Asp-tRNA(Asn) or Glu-tRNA(Gln) in organisms which lack either or both of asparaginyl-tRNA or glutaminyl-tRNA synthetases. The reaction takes place in the presence of glutamine and ATP through an activated phospho-Asp-tRNA(Asn) or phospho-Glu-tRNA(Gln).</text>
</comment>
<dbReference type="PATRIC" id="fig|1806891.3.peg.58"/>
<dbReference type="PROSITE" id="PS01234">
    <property type="entry name" value="GATB"/>
    <property type="match status" value="1"/>
</dbReference>
<feature type="domain" description="Asn/Gln amidotransferase" evidence="12">
    <location>
        <begin position="336"/>
        <end position="485"/>
    </location>
</feature>
<comment type="subunit">
    <text evidence="2 11">Heterotrimer of A, B and C subunits.</text>
</comment>
<comment type="catalytic activity">
    <reaction evidence="9 11">
        <text>L-aspartyl-tRNA(Asn) + L-glutamine + ATP + H2O = L-asparaginyl-tRNA(Asn) + L-glutamate + ADP + phosphate + 2 H(+)</text>
        <dbReference type="Rhea" id="RHEA:14513"/>
        <dbReference type="Rhea" id="RHEA-COMP:9674"/>
        <dbReference type="Rhea" id="RHEA-COMP:9677"/>
        <dbReference type="ChEBI" id="CHEBI:15377"/>
        <dbReference type="ChEBI" id="CHEBI:15378"/>
        <dbReference type="ChEBI" id="CHEBI:29985"/>
        <dbReference type="ChEBI" id="CHEBI:30616"/>
        <dbReference type="ChEBI" id="CHEBI:43474"/>
        <dbReference type="ChEBI" id="CHEBI:58359"/>
        <dbReference type="ChEBI" id="CHEBI:78515"/>
        <dbReference type="ChEBI" id="CHEBI:78516"/>
        <dbReference type="ChEBI" id="CHEBI:456216"/>
    </reaction>
</comment>
<dbReference type="InterPro" id="IPR014746">
    <property type="entry name" value="Gln_synth/guanido_kin_cat_dom"/>
</dbReference>
<dbReference type="InterPro" id="IPR023168">
    <property type="entry name" value="GatB_Yqey_C_2"/>
</dbReference>
<dbReference type="RefSeq" id="WP_066481240.1">
    <property type="nucleotide sequence ID" value="NZ_CP014639.1"/>
</dbReference>
<dbReference type="InterPro" id="IPR006075">
    <property type="entry name" value="Asn/Gln-tRNA_Trfase_suB/E_cat"/>
</dbReference>
<evidence type="ECO:0000256" key="8">
    <source>
        <dbReference type="ARBA" id="ARBA00024799"/>
    </source>
</evidence>
<dbReference type="KEGG" id="csaz:Cs308_0060"/>
<evidence type="ECO:0000256" key="1">
    <source>
        <dbReference type="ARBA" id="ARBA00005306"/>
    </source>
</evidence>
<dbReference type="GO" id="GO:0016740">
    <property type="term" value="F:transferase activity"/>
    <property type="evidence" value="ECO:0007669"/>
    <property type="project" value="UniProtKB-KW"/>
</dbReference>
<dbReference type="GO" id="GO:0006412">
    <property type="term" value="P:translation"/>
    <property type="evidence" value="ECO:0007669"/>
    <property type="project" value="UniProtKB-UniRule"/>
</dbReference>
<dbReference type="Gene3D" id="1.10.10.410">
    <property type="match status" value="1"/>
</dbReference>
<evidence type="ECO:0000313" key="13">
    <source>
        <dbReference type="EMBL" id="ANH78236.1"/>
    </source>
</evidence>
<sequence>MDTTYADWEAVIGLEVHVELNTTSKLFSSALNRFGDEPNTNISPVCTGLPGSLPVLNKAAVRKAVLFGCAIEGEISLLSRFDRKSYFYPDSPRNFQITQFDHPIVRGGRVKALIHGEERYFELAQTHLEDDAGMLKHFGEFAGVDYNRAGVPLIEIVSKPCMFCTDDAVAYVTALVSLLDYLGISDCNMEEGSVRFDVNISVRPKGSLELRNKVEIKNMNSFAFMAQALESEKRRQIDEYQAQPNKDPRTVVPGATYRWDPEKKKTVLMRLKERTEDYKYFAEPDLPILQLTEAYIEEVGKTLPELPYDKYQRYLETYGLAEDIAQILISDKHTAEFFEASCLHCKNYRALSNWVTGEFGGRCKLRGLKLAFSGILPEGVAELVNAIDNGTITGKIAKDIADIMMEFPGKNPRNILEENPSLLPMTDESALRTIIIEVVGMYPESVSDYKNGKTKALGFLVGQIMKHTEGKAPPKRVNELLLNELSRDEKKS</sequence>
<dbReference type="NCBIfam" id="NF004014">
    <property type="entry name" value="PRK05477.1-4"/>
    <property type="match status" value="1"/>
</dbReference>
<comment type="similarity">
    <text evidence="1 11">Belongs to the GatB/GatE family. GatB subfamily.</text>
</comment>
<dbReference type="InterPro" id="IPR017959">
    <property type="entry name" value="Asn/Gln-tRNA_amidoTrfase_suB/E"/>
</dbReference>
<dbReference type="SMART" id="SM00845">
    <property type="entry name" value="GatB_Yqey"/>
    <property type="match status" value="1"/>
</dbReference>
<evidence type="ECO:0000256" key="11">
    <source>
        <dbReference type="HAMAP-Rule" id="MF_00121"/>
    </source>
</evidence>
<dbReference type="HAMAP" id="MF_00121">
    <property type="entry name" value="GatB"/>
    <property type="match status" value="1"/>
</dbReference>
<dbReference type="Proteomes" id="UP000078162">
    <property type="component" value="Chromosome"/>
</dbReference>
<dbReference type="InterPro" id="IPR017958">
    <property type="entry name" value="Gln-tRNA_amidoTrfase_suB_CS"/>
</dbReference>
<dbReference type="Pfam" id="PF02637">
    <property type="entry name" value="GatB_Yqey"/>
    <property type="match status" value="1"/>
</dbReference>